<name>A0A644VVT2_9ZZZZ</name>
<dbReference type="GO" id="GO:0004084">
    <property type="term" value="F:branched-chain-amino-acid transaminase activity"/>
    <property type="evidence" value="ECO:0007669"/>
    <property type="project" value="UniProtKB-EC"/>
</dbReference>
<evidence type="ECO:0000256" key="2">
    <source>
        <dbReference type="ARBA" id="ARBA00009320"/>
    </source>
</evidence>
<evidence type="ECO:0000256" key="4">
    <source>
        <dbReference type="ARBA" id="ARBA00022679"/>
    </source>
</evidence>
<reference evidence="6" key="1">
    <citation type="submission" date="2019-08" db="EMBL/GenBank/DDBJ databases">
        <authorList>
            <person name="Kucharzyk K."/>
            <person name="Murdoch R.W."/>
            <person name="Higgins S."/>
            <person name="Loffler F."/>
        </authorList>
    </citation>
    <scope>NUCLEOTIDE SEQUENCE</scope>
</reference>
<accession>A0A644VVT2</accession>
<evidence type="ECO:0000313" key="6">
    <source>
        <dbReference type="EMBL" id="MPL94463.1"/>
    </source>
</evidence>
<dbReference type="SUPFAM" id="SSF56752">
    <property type="entry name" value="D-aminoacid aminotransferase-like PLP-dependent enzymes"/>
    <property type="match status" value="1"/>
</dbReference>
<dbReference type="Gene3D" id="3.20.10.10">
    <property type="entry name" value="D-amino Acid Aminotransferase, subunit A, domain 2"/>
    <property type="match status" value="1"/>
</dbReference>
<sequence>MENIEWSKLPFGYQKTAKNVRCYYKNGAWSKPEITDSEYMNIHIAATGLHYGQEAFEGMKAYRGKDGDVRLFRWDENAKRLSRSAQGILMAEVPEDLFFECVKAAVLENIDFLPPYGTGASLYIRPLLFGSGAEVGVKPANEYMFVVFATPVGPYFKEGFNPVKIAIIKDSDRAAPLGTGTIKVGGNYAASLVGVMKAHKAGYGSPMYLDCREKKYIDEIGAANFFGIKNNTYVTPSSSSILPSITNKSLQVLAEDLGLKVEKRPVALDELSSFEEVGACGTAAVISPIGLIEDLETGQKYEFCKDGKAGKWSTALYKKLSGIQYGEEPDTHNWITVLK</sequence>
<dbReference type="InterPro" id="IPR043132">
    <property type="entry name" value="BCAT-like_C"/>
</dbReference>
<dbReference type="EMBL" id="VSSQ01000429">
    <property type="protein sequence ID" value="MPL94463.1"/>
    <property type="molecule type" value="Genomic_DNA"/>
</dbReference>
<dbReference type="NCBIfam" id="NF009897">
    <property type="entry name" value="PRK13357.1"/>
    <property type="match status" value="1"/>
</dbReference>
<keyword evidence="4 6" id="KW-0808">Transferase</keyword>
<keyword evidence="5" id="KW-0663">Pyridoxal phosphate</keyword>
<protein>
    <submittedName>
        <fullName evidence="6">Branched-chain-amino-acid aminotransferase</fullName>
        <ecNumber evidence="6">2.6.1.42</ecNumber>
    </submittedName>
</protein>
<dbReference type="AlphaFoldDB" id="A0A644VVT2"/>
<dbReference type="FunFam" id="3.30.470.10:FF:000004">
    <property type="entry name" value="Branched-chain-amino-acid aminotransferase"/>
    <property type="match status" value="1"/>
</dbReference>
<gene>
    <name evidence="6" type="primary">ilvE_14</name>
    <name evidence="6" type="ORF">SDC9_40617</name>
</gene>
<evidence type="ECO:0000256" key="5">
    <source>
        <dbReference type="ARBA" id="ARBA00022898"/>
    </source>
</evidence>
<keyword evidence="3 6" id="KW-0032">Aminotransferase</keyword>
<comment type="cofactor">
    <cofactor evidence="1">
        <name>pyridoxal 5'-phosphate</name>
        <dbReference type="ChEBI" id="CHEBI:597326"/>
    </cofactor>
</comment>
<dbReference type="InterPro" id="IPR001544">
    <property type="entry name" value="Aminotrans_IV"/>
</dbReference>
<dbReference type="NCBIfam" id="TIGR01123">
    <property type="entry name" value="ilvE_II"/>
    <property type="match status" value="1"/>
</dbReference>
<dbReference type="PANTHER" id="PTHR42825">
    <property type="entry name" value="AMINO ACID AMINOTRANSFERASE"/>
    <property type="match status" value="1"/>
</dbReference>
<proteinExistence type="inferred from homology"/>
<evidence type="ECO:0000256" key="1">
    <source>
        <dbReference type="ARBA" id="ARBA00001933"/>
    </source>
</evidence>
<comment type="caution">
    <text evidence="6">The sequence shown here is derived from an EMBL/GenBank/DDBJ whole genome shotgun (WGS) entry which is preliminary data.</text>
</comment>
<dbReference type="PANTHER" id="PTHR42825:SF2">
    <property type="entry name" value="BRANCHED-CHAIN-AMINO-ACID AMINOTRANSFERASE 3, CHLOROPLASTIC-RELATED"/>
    <property type="match status" value="1"/>
</dbReference>
<dbReference type="Gene3D" id="3.30.470.10">
    <property type="match status" value="1"/>
</dbReference>
<dbReference type="PIRSF" id="PIRSF006468">
    <property type="entry name" value="BCAT1"/>
    <property type="match status" value="1"/>
</dbReference>
<dbReference type="InterPro" id="IPR036038">
    <property type="entry name" value="Aminotransferase-like"/>
</dbReference>
<evidence type="ECO:0000256" key="3">
    <source>
        <dbReference type="ARBA" id="ARBA00022576"/>
    </source>
</evidence>
<dbReference type="InterPro" id="IPR043131">
    <property type="entry name" value="BCAT-like_N"/>
</dbReference>
<dbReference type="InterPro" id="IPR033939">
    <property type="entry name" value="BCAT_family"/>
</dbReference>
<dbReference type="EC" id="2.6.1.42" evidence="6"/>
<dbReference type="Pfam" id="PF01063">
    <property type="entry name" value="Aminotran_4"/>
    <property type="match status" value="1"/>
</dbReference>
<dbReference type="InterPro" id="IPR005786">
    <property type="entry name" value="B_amino_transII"/>
</dbReference>
<dbReference type="GO" id="GO:0009081">
    <property type="term" value="P:branched-chain amino acid metabolic process"/>
    <property type="evidence" value="ECO:0007669"/>
    <property type="project" value="InterPro"/>
</dbReference>
<dbReference type="CDD" id="cd01557">
    <property type="entry name" value="BCAT_beta_family"/>
    <property type="match status" value="1"/>
</dbReference>
<organism evidence="6">
    <name type="scientific">bioreactor metagenome</name>
    <dbReference type="NCBI Taxonomy" id="1076179"/>
    <lineage>
        <taxon>unclassified sequences</taxon>
        <taxon>metagenomes</taxon>
        <taxon>ecological metagenomes</taxon>
    </lineage>
</organism>
<comment type="similarity">
    <text evidence="2">Belongs to the class-IV pyridoxal-phosphate-dependent aminotransferase family.</text>
</comment>